<dbReference type="AlphaFoldDB" id="A0AAW0N333"/>
<reference evidence="2" key="1">
    <citation type="submission" date="2024-04" db="EMBL/GenBank/DDBJ databases">
        <title>Salinicola lusitanus LLJ914,a marine bacterium isolated from the Okinawa Trough.</title>
        <authorList>
            <person name="Li J."/>
        </authorList>
    </citation>
    <scope>NUCLEOTIDE SEQUENCE [LARGE SCALE GENOMIC DNA]</scope>
</reference>
<protein>
    <submittedName>
        <fullName evidence="1">Uncharacterized protein</fullName>
    </submittedName>
</protein>
<name>A0AAW0N333_9GOBI</name>
<evidence type="ECO:0000313" key="1">
    <source>
        <dbReference type="EMBL" id="KAK7887061.1"/>
    </source>
</evidence>
<comment type="caution">
    <text evidence="1">The sequence shown here is derived from an EMBL/GenBank/DDBJ whole genome shotgun (WGS) entry which is preliminary data.</text>
</comment>
<dbReference type="Proteomes" id="UP001460270">
    <property type="component" value="Unassembled WGS sequence"/>
</dbReference>
<evidence type="ECO:0000313" key="2">
    <source>
        <dbReference type="Proteomes" id="UP001460270"/>
    </source>
</evidence>
<proteinExistence type="predicted"/>
<organism evidence="1 2">
    <name type="scientific">Mugilogobius chulae</name>
    <name type="common">yellowstripe goby</name>
    <dbReference type="NCBI Taxonomy" id="88201"/>
    <lineage>
        <taxon>Eukaryota</taxon>
        <taxon>Metazoa</taxon>
        <taxon>Chordata</taxon>
        <taxon>Craniata</taxon>
        <taxon>Vertebrata</taxon>
        <taxon>Euteleostomi</taxon>
        <taxon>Actinopterygii</taxon>
        <taxon>Neopterygii</taxon>
        <taxon>Teleostei</taxon>
        <taxon>Neoteleostei</taxon>
        <taxon>Acanthomorphata</taxon>
        <taxon>Gobiaria</taxon>
        <taxon>Gobiiformes</taxon>
        <taxon>Gobioidei</taxon>
        <taxon>Gobiidae</taxon>
        <taxon>Gobionellinae</taxon>
        <taxon>Mugilogobius</taxon>
    </lineage>
</organism>
<dbReference type="EMBL" id="JBBPFD010000019">
    <property type="protein sequence ID" value="KAK7887061.1"/>
    <property type="molecule type" value="Genomic_DNA"/>
</dbReference>
<sequence length="111" mass="12236">MHRFNQISPAVSEGNARNRGLHFSTCTPSRYIWGTTRLEPYSHPTSTSGRSNAISPSMTSDLTPSHFLLPVRCQATSASFDARLTPPSTLTTLDFAALRSCMVQKEQVDMC</sequence>
<accession>A0AAW0N333</accession>
<gene>
    <name evidence="1" type="ORF">WMY93_026682</name>
</gene>
<keyword evidence="2" id="KW-1185">Reference proteome</keyword>